<dbReference type="EMBL" id="BAAAPE010000013">
    <property type="protein sequence ID" value="GAA2090389.1"/>
    <property type="molecule type" value="Genomic_DNA"/>
</dbReference>
<comment type="caution">
    <text evidence="4">The sequence shown here is derived from an EMBL/GenBank/DDBJ whole genome shotgun (WGS) entry which is preliminary data.</text>
</comment>
<feature type="compositionally biased region" description="Pro residues" evidence="1">
    <location>
        <begin position="131"/>
        <end position="151"/>
    </location>
</feature>
<evidence type="ECO:0000256" key="3">
    <source>
        <dbReference type="SAM" id="SignalP"/>
    </source>
</evidence>
<gene>
    <name evidence="4" type="ORF">GCM10009801_55280</name>
</gene>
<dbReference type="RefSeq" id="WP_344532002.1">
    <property type="nucleotide sequence ID" value="NZ_BAAAPE010000013.1"/>
</dbReference>
<protein>
    <recommendedName>
        <fullName evidence="6">Sortase</fullName>
    </recommendedName>
</protein>
<keyword evidence="2" id="KW-1133">Transmembrane helix</keyword>
<accession>A0ABN2WE42</accession>
<evidence type="ECO:0000256" key="1">
    <source>
        <dbReference type="SAM" id="MobiDB-lite"/>
    </source>
</evidence>
<keyword evidence="3" id="KW-0732">Signal</keyword>
<keyword evidence="2" id="KW-0812">Transmembrane</keyword>
<proteinExistence type="predicted"/>
<feature type="chain" id="PRO_5047280616" description="Sortase" evidence="3">
    <location>
        <begin position="30"/>
        <end position="201"/>
    </location>
</feature>
<dbReference type="Proteomes" id="UP001500016">
    <property type="component" value="Unassembled WGS sequence"/>
</dbReference>
<evidence type="ECO:0008006" key="6">
    <source>
        <dbReference type="Google" id="ProtNLM"/>
    </source>
</evidence>
<keyword evidence="2" id="KW-0472">Membrane</keyword>
<evidence type="ECO:0000313" key="5">
    <source>
        <dbReference type="Proteomes" id="UP001500016"/>
    </source>
</evidence>
<feature type="compositionally biased region" description="Gly residues" evidence="1">
    <location>
        <begin position="157"/>
        <end position="166"/>
    </location>
</feature>
<organism evidence="4 5">
    <name type="scientific">Streptomyces albiaxialis</name>
    <dbReference type="NCBI Taxonomy" id="329523"/>
    <lineage>
        <taxon>Bacteria</taxon>
        <taxon>Bacillati</taxon>
        <taxon>Actinomycetota</taxon>
        <taxon>Actinomycetes</taxon>
        <taxon>Kitasatosporales</taxon>
        <taxon>Streptomycetaceae</taxon>
        <taxon>Streptomyces</taxon>
    </lineage>
</organism>
<evidence type="ECO:0000313" key="4">
    <source>
        <dbReference type="EMBL" id="GAA2090389.1"/>
    </source>
</evidence>
<reference evidence="4 5" key="1">
    <citation type="journal article" date="2019" name="Int. J. Syst. Evol. Microbiol.">
        <title>The Global Catalogue of Microorganisms (GCM) 10K type strain sequencing project: providing services to taxonomists for standard genome sequencing and annotation.</title>
        <authorList>
            <consortium name="The Broad Institute Genomics Platform"/>
            <consortium name="The Broad Institute Genome Sequencing Center for Infectious Disease"/>
            <person name="Wu L."/>
            <person name="Ma J."/>
        </authorList>
    </citation>
    <scope>NUCLEOTIDE SEQUENCE [LARGE SCALE GENOMIC DNA]</scope>
    <source>
        <strain evidence="4 5">JCM 15478</strain>
    </source>
</reference>
<name>A0ABN2WE42_9ACTN</name>
<keyword evidence="5" id="KW-1185">Reference proteome</keyword>
<feature type="signal peptide" evidence="3">
    <location>
        <begin position="1"/>
        <end position="29"/>
    </location>
</feature>
<feature type="region of interest" description="Disordered" evidence="1">
    <location>
        <begin position="124"/>
        <end position="166"/>
    </location>
</feature>
<feature type="transmembrane region" description="Helical" evidence="2">
    <location>
        <begin position="173"/>
        <end position="192"/>
    </location>
</feature>
<evidence type="ECO:0000256" key="2">
    <source>
        <dbReference type="SAM" id="Phobius"/>
    </source>
</evidence>
<sequence>MAPCCAPARRRVRHQAVPLALLAALALGAAPPLTPGEDRGVDGVTVTPETVTAGAKADISVDACEGDTGVAYSDAFEEDVDLKPDADGGLYGEPTIRASAEPGTHTVTVDCDGKQGVARGEFTVAGAQSPSPSPTPTPTATPTPTPSPASPSAPVRAGGGGTADGGAGGGFDAGGGLVLIGAALAAFVTYVLRTRRPNGDR</sequence>